<name>A0A5N6YST8_9EURO</name>
<accession>A0A5N6YST8</accession>
<evidence type="ECO:0000313" key="5">
    <source>
        <dbReference type="Proteomes" id="UP000327118"/>
    </source>
</evidence>
<feature type="compositionally biased region" description="Polar residues" evidence="2">
    <location>
        <begin position="771"/>
        <end position="791"/>
    </location>
</feature>
<keyword evidence="5" id="KW-1185">Reference proteome</keyword>
<feature type="region of interest" description="Disordered" evidence="2">
    <location>
        <begin position="687"/>
        <end position="796"/>
    </location>
</feature>
<proteinExistence type="predicted"/>
<dbReference type="EMBL" id="ML739475">
    <property type="protein sequence ID" value="KAE8348491.1"/>
    <property type="molecule type" value="Genomic_DNA"/>
</dbReference>
<feature type="compositionally biased region" description="Polar residues" evidence="2">
    <location>
        <begin position="586"/>
        <end position="607"/>
    </location>
</feature>
<feature type="region of interest" description="Disordered" evidence="2">
    <location>
        <begin position="568"/>
        <end position="623"/>
    </location>
</feature>
<evidence type="ECO:0000256" key="2">
    <source>
        <dbReference type="SAM" id="MobiDB-lite"/>
    </source>
</evidence>
<reference evidence="5" key="1">
    <citation type="submission" date="2019-04" db="EMBL/GenBank/DDBJ databases">
        <title>Friends and foes A comparative genomics studyof 23 Aspergillus species from section Flavi.</title>
        <authorList>
            <consortium name="DOE Joint Genome Institute"/>
            <person name="Kjaerbolling I."/>
            <person name="Vesth T."/>
            <person name="Frisvad J.C."/>
            <person name="Nybo J.L."/>
            <person name="Theobald S."/>
            <person name="Kildgaard S."/>
            <person name="Isbrandt T."/>
            <person name="Kuo A."/>
            <person name="Sato A."/>
            <person name="Lyhne E.K."/>
            <person name="Kogle M.E."/>
            <person name="Wiebenga A."/>
            <person name="Kun R.S."/>
            <person name="Lubbers R.J."/>
            <person name="Makela M.R."/>
            <person name="Barry K."/>
            <person name="Chovatia M."/>
            <person name="Clum A."/>
            <person name="Daum C."/>
            <person name="Haridas S."/>
            <person name="He G."/>
            <person name="LaButti K."/>
            <person name="Lipzen A."/>
            <person name="Mondo S."/>
            <person name="Riley R."/>
            <person name="Salamov A."/>
            <person name="Simmons B.A."/>
            <person name="Magnuson J.K."/>
            <person name="Henrissat B."/>
            <person name="Mortensen U.H."/>
            <person name="Larsen T.O."/>
            <person name="Devries R.P."/>
            <person name="Grigoriev I.V."/>
            <person name="Machida M."/>
            <person name="Baker S.E."/>
            <person name="Andersen M.R."/>
        </authorList>
    </citation>
    <scope>NUCLEOTIDE SEQUENCE [LARGE SCALE GENOMIC DNA]</scope>
    <source>
        <strain evidence="5">CBS 553.77</strain>
    </source>
</reference>
<dbReference type="InterPro" id="IPR013948">
    <property type="entry name" value="DNA_replication_reg_Sld3_C"/>
</dbReference>
<feature type="coiled-coil region" evidence="1">
    <location>
        <begin position="631"/>
        <end position="665"/>
    </location>
</feature>
<dbReference type="OrthoDB" id="15567at2759"/>
<gene>
    <name evidence="4" type="ORF">BDV28DRAFT_89506</name>
</gene>
<feature type="compositionally biased region" description="Basic residues" evidence="2">
    <location>
        <begin position="571"/>
        <end position="580"/>
    </location>
</feature>
<protein>
    <recommendedName>
        <fullName evidence="3">DNA replication regulator Sld3 C-terminal domain-containing protein</fullName>
    </recommendedName>
</protein>
<sequence>MASRVSFGARDPFTIDPLQEDAANPPFKKRKTGHIDDDWAKQTISIRAHGASLSDEPYVLEPIAVIPRCRLPFSWLDCSPTLLSEIQPGSLFVADIPILEAHLQIEPVVLAVRLASDGGLYVVERVKKGIYALSKLAHGVEEGDVILALKGWSPSRVEQAPRRLSAIEEGGDWWLMAQIGDPVTDSQFSSKRTKFDVSVVFGVTGVVGEEIRVQDVSPMDSSESRSQSLAPHLALERGGSFDMNTPTALGDSQECGGVLSVDESMKAESLQSPQELLDNLREQYLQALYISKTSVAYFAKGPLARCRTVFQSSELGSAQPTELIEFYRETVLTAKKMDLKYRETLPSTLKDVVLSISDDEFTLQKKRKSRKKKLGKNGLYPSEDQCIRKWWKGRALVDQGMSTETSQEVELKRHIADLRLRETQLQILLILETMALETAITDEAQPTEDGDGRDTVKKSKPKKLQDLKVMLELHLDRLCIWHAVSFDDVAVSEPNKLYGENDSGSRKVESDAVRDFCTEVIIPFYASRLPDKCKSITRKLGVSGAISPFPKMPKPKNIPRAEPGMAIERQHSHRHPRRTLQRVLTDEQTASQGRRQPLSRSNTMPTQSERESMEPWLPSLGGRVRGGIQKAKRVENREVDLNAVARQHEAKLKKVQMLMDQKKELDAAIHALRKPNRELVAKDIAEDAEKRRTGGSARKPKNPVRNPFGQGVQVAATPKGSRKRDAIVGLPPLPRNISTCSSSQPKSSSFFGGDGSPQMVIPASTMRPKTFSDTSSSRDVNAFQETPSRRPTQPLGAFDGLRTGVAESPFSSGNLFRVPRRPAPRSTEMAPSTPVASRRINARPEVAAEPTSSLVMETPPKQSLTVPLIQADGPAETAAATPARVLGTPVKDADRLTVPATTTVPVTPEKSIYAHLGWDDDLGL</sequence>
<dbReference type="Gene3D" id="1.20.58.2130">
    <property type="match status" value="1"/>
</dbReference>
<dbReference type="FunFam" id="1.20.58.2130:FF:000001">
    <property type="entry name" value="Uncharacterized protein"/>
    <property type="match status" value="1"/>
</dbReference>
<dbReference type="AlphaFoldDB" id="A0A5N6YST8"/>
<dbReference type="PANTHER" id="PTHR28067:SF1">
    <property type="entry name" value="DNA REPLICATION REGULATOR SLD3"/>
    <property type="match status" value="1"/>
</dbReference>
<evidence type="ECO:0000256" key="1">
    <source>
        <dbReference type="SAM" id="Coils"/>
    </source>
</evidence>
<dbReference type="InterPro" id="IPR042511">
    <property type="entry name" value="Sld3"/>
</dbReference>
<dbReference type="Pfam" id="PF08639">
    <property type="entry name" value="Sld3_STD"/>
    <property type="match status" value="1"/>
</dbReference>
<feature type="domain" description="DNA replication regulator Sld3 C-terminal" evidence="3">
    <location>
        <begin position="275"/>
        <end position="789"/>
    </location>
</feature>
<feature type="compositionally biased region" description="Low complexity" evidence="2">
    <location>
        <begin position="738"/>
        <end position="749"/>
    </location>
</feature>
<dbReference type="GO" id="GO:0006270">
    <property type="term" value="P:DNA replication initiation"/>
    <property type="evidence" value="ECO:0007669"/>
    <property type="project" value="InterPro"/>
</dbReference>
<dbReference type="Proteomes" id="UP000327118">
    <property type="component" value="Unassembled WGS sequence"/>
</dbReference>
<dbReference type="GO" id="GO:0031261">
    <property type="term" value="C:DNA replication preinitiation complex"/>
    <property type="evidence" value="ECO:0007669"/>
    <property type="project" value="TreeGrafter"/>
</dbReference>
<evidence type="ECO:0000313" key="4">
    <source>
        <dbReference type="EMBL" id="KAE8348491.1"/>
    </source>
</evidence>
<keyword evidence="1" id="KW-0175">Coiled coil</keyword>
<organism evidence="4 5">
    <name type="scientific">Aspergillus coremiiformis</name>
    <dbReference type="NCBI Taxonomy" id="138285"/>
    <lineage>
        <taxon>Eukaryota</taxon>
        <taxon>Fungi</taxon>
        <taxon>Dikarya</taxon>
        <taxon>Ascomycota</taxon>
        <taxon>Pezizomycotina</taxon>
        <taxon>Eurotiomycetes</taxon>
        <taxon>Eurotiomycetidae</taxon>
        <taxon>Eurotiales</taxon>
        <taxon>Aspergillaceae</taxon>
        <taxon>Aspergillus</taxon>
        <taxon>Aspergillus subgen. Circumdati</taxon>
    </lineage>
</organism>
<feature type="region of interest" description="Disordered" evidence="2">
    <location>
        <begin position="812"/>
        <end position="837"/>
    </location>
</feature>
<dbReference type="PANTHER" id="PTHR28067">
    <property type="entry name" value="DNA REPLICATION REGULATOR SLD3"/>
    <property type="match status" value="1"/>
</dbReference>
<evidence type="ECO:0000259" key="3">
    <source>
        <dbReference type="Pfam" id="PF08639"/>
    </source>
</evidence>